<sequence length="232" mass="25372">MTDKTRIIDALGEPKLLLPALVNEALAANDRAKFYFTLLQMAQAHADDPQRRTSELVAERTAAGVDEDTLDSLPIHSARLGPGRYCVPDVMITSQRALQELLSKQKLYEGLLHSQHGVRQPIVQSLVHRKHVAEVASRLAGMPSQAIDSLFCSPTATRICRYSACPGNAPAARSATPPAVWTSSSTFTALTSSTRLMCWRVSTNGLGKSAVRYSARRGATRTLRPYSRASRR</sequence>
<dbReference type="KEGG" id="app:CAP2UW1_4028"/>
<dbReference type="HOGENOM" id="CLU_1192686_0_0_4"/>
<accession>C7RN84</accession>
<dbReference type="AlphaFoldDB" id="C7RN84"/>
<dbReference type="eggNOG" id="COG1392">
    <property type="taxonomic scope" value="Bacteria"/>
</dbReference>
<protein>
    <submittedName>
        <fullName evidence="1">Uncharacterized protein</fullName>
    </submittedName>
</protein>
<dbReference type="STRING" id="522306.CAP2UW1_4028"/>
<evidence type="ECO:0000313" key="1">
    <source>
        <dbReference type="EMBL" id="ACV37270.1"/>
    </source>
</evidence>
<dbReference type="EMBL" id="CP001715">
    <property type="protein sequence ID" value="ACV37270.1"/>
    <property type="molecule type" value="Genomic_DNA"/>
</dbReference>
<name>C7RN84_ACCRE</name>
<dbReference type="OrthoDB" id="5297572at2"/>
<reference evidence="1" key="2">
    <citation type="submission" date="2009-09" db="EMBL/GenBank/DDBJ databases">
        <title>Complete sequence of chromosome of Candidatus Accumulibacter phosphatis clade IIA str. UW-1.</title>
        <authorList>
            <consortium name="US DOE Joint Genome Institute"/>
            <person name="Martin H.G."/>
            <person name="Ivanova N."/>
            <person name="Kunin V."/>
            <person name="Warnecke F."/>
            <person name="Barry K."/>
            <person name="He S."/>
            <person name="Salamov A."/>
            <person name="Szeto E."/>
            <person name="Dalin E."/>
            <person name="Pangilinan J.L."/>
            <person name="Lapidus A."/>
            <person name="Lowry S."/>
            <person name="Kyrpides N.C."/>
            <person name="McMahon K.D."/>
            <person name="Hugenholtz P."/>
        </authorList>
    </citation>
    <scope>NUCLEOTIDE SEQUENCE [LARGE SCALE GENOMIC DNA]</scope>
    <source>
        <strain evidence="1">UW-1</strain>
    </source>
</reference>
<gene>
    <name evidence="1" type="ordered locus">CAP2UW1_4028</name>
</gene>
<reference evidence="1" key="1">
    <citation type="submission" date="2009-08" db="EMBL/GenBank/DDBJ databases">
        <authorList>
            <consortium name="US DOE Joint Genome Institute"/>
            <person name="Lucas S."/>
            <person name="Copeland A."/>
            <person name="Lapidus A."/>
            <person name="Glavina del Rio T."/>
            <person name="Dalin E."/>
            <person name="Tice H."/>
            <person name="Bruce D."/>
            <person name="Barry K."/>
            <person name="Pitluck S."/>
            <person name="Lowry S."/>
            <person name="Larimer F."/>
            <person name="Land M."/>
            <person name="Hauser L."/>
            <person name="Kyrpides N."/>
            <person name="Ivanova N."/>
            <person name="McMahon K.D."/>
            <person name="Hugenholtz P."/>
        </authorList>
    </citation>
    <scope>NUCLEOTIDE SEQUENCE</scope>
    <source>
        <strain evidence="1">UW-1</strain>
    </source>
</reference>
<organism evidence="1">
    <name type="scientific">Accumulibacter regalis</name>
    <dbReference type="NCBI Taxonomy" id="522306"/>
    <lineage>
        <taxon>Bacteria</taxon>
        <taxon>Pseudomonadati</taxon>
        <taxon>Pseudomonadota</taxon>
        <taxon>Betaproteobacteria</taxon>
        <taxon>Candidatus Accumulibacter</taxon>
    </lineage>
</organism>
<proteinExistence type="predicted"/>